<keyword evidence="2" id="KW-1185">Reference proteome</keyword>
<comment type="caution">
    <text evidence="1">The sequence shown here is derived from an EMBL/GenBank/DDBJ whole genome shotgun (WGS) entry which is preliminary data.</text>
</comment>
<reference evidence="1 2" key="1">
    <citation type="submission" date="2023-12" db="EMBL/GenBank/DDBJ databases">
        <title>Characterization of antibiotic resistance in Aeromonas spp. in hospital effluent.</title>
        <authorList>
            <person name="Negoseki B.R.S."/>
            <person name="Krul D."/>
            <person name="Siqueira A.C."/>
            <person name="Almeida M."/>
            <person name="Mesa D."/>
            <person name="Conte D."/>
            <person name="Dalla-Costa L.M."/>
        </authorList>
    </citation>
    <scope>NUCLEOTIDE SEQUENCE [LARGE SCALE GENOMIC DNA]</scope>
    <source>
        <strain evidence="1 2">36v</strain>
    </source>
</reference>
<proteinExistence type="predicted"/>
<evidence type="ECO:0000313" key="2">
    <source>
        <dbReference type="Proteomes" id="UP001304847"/>
    </source>
</evidence>
<dbReference type="EMBL" id="JAYGOJ010000060">
    <property type="protein sequence ID" value="MEA9436604.1"/>
    <property type="molecule type" value="Genomic_DNA"/>
</dbReference>
<gene>
    <name evidence="1" type="primary">csx16</name>
    <name evidence="1" type="ORF">VCX44_12445</name>
</gene>
<dbReference type="InterPro" id="IPR013443">
    <property type="entry name" value="CRISPR-assoc_prot_Csx16"/>
</dbReference>
<protein>
    <submittedName>
        <fullName evidence="1">CRISPR-associated protein Csx16</fullName>
    </submittedName>
</protein>
<evidence type="ECO:0000313" key="1">
    <source>
        <dbReference type="EMBL" id="MEA9436604.1"/>
    </source>
</evidence>
<accession>A0ABU5W6Y1</accession>
<sequence>MNYLVSRHPGAIAWCQRQPLAIDAILPHLDPALICAGDRVIGTLPLPMVAEVQRRGARYLHLSVPVPPELRGQELSADQLEQLGASLTEYQVEALL</sequence>
<organism evidence="1 2">
    <name type="scientific">Aeromonas caviae</name>
    <name type="common">Aeromonas punctata</name>
    <dbReference type="NCBI Taxonomy" id="648"/>
    <lineage>
        <taxon>Bacteria</taxon>
        <taxon>Pseudomonadati</taxon>
        <taxon>Pseudomonadota</taxon>
        <taxon>Gammaproteobacteria</taxon>
        <taxon>Aeromonadales</taxon>
        <taxon>Aeromonadaceae</taxon>
        <taxon>Aeromonas</taxon>
    </lineage>
</organism>
<dbReference type="NCBIfam" id="TIGR02620">
    <property type="entry name" value="cas_VVA1548"/>
    <property type="match status" value="1"/>
</dbReference>
<dbReference type="Pfam" id="PF09652">
    <property type="entry name" value="Cas_VVA1548"/>
    <property type="match status" value="1"/>
</dbReference>
<dbReference type="Proteomes" id="UP001304847">
    <property type="component" value="Unassembled WGS sequence"/>
</dbReference>
<name>A0ABU5W6Y1_AERCA</name>
<dbReference type="RefSeq" id="WP_088869022.1">
    <property type="nucleotide sequence ID" value="NZ_JAYGOJ010000060.1"/>
</dbReference>